<keyword evidence="2" id="KW-1185">Reference proteome</keyword>
<comment type="caution">
    <text evidence="1">The sequence shown here is derived from an EMBL/GenBank/DDBJ whole genome shotgun (WGS) entry which is preliminary data.</text>
</comment>
<gene>
    <name evidence="1" type="ORF">Poly41_06830</name>
</gene>
<protein>
    <recommendedName>
        <fullName evidence="3">PD-(D/E)XK nuclease superfamily protein</fullName>
    </recommendedName>
</protein>
<sequence length="268" mass="30498">MNMTINDSAFSAYLDCPYRAFLTLQRQVGTQRHFETLRSRLHKKLIPRVEAAILRAVSPQTHSRKCRTTVSDLRRGSPLILNTVLASPRYSCRVAALQRVDGPSSLGDFYYTPIVFHEDAATSSSQKLLLAFAAKVLGRVQGNEPTVGHVIVGTACTLKRVLLKPFFQQAEDIISERKRYSSEISRPRQLLNSHCRVCPYHDGCESEATSVDHLSRLESISATEIDKLNARGIFTVHQLSYTFRPRKRPKRQGEREYIPYHHSLWTTQ</sequence>
<dbReference type="AlphaFoldDB" id="A0A5C6E4M6"/>
<proteinExistence type="predicted"/>
<evidence type="ECO:0008006" key="3">
    <source>
        <dbReference type="Google" id="ProtNLM"/>
    </source>
</evidence>
<organism evidence="1 2">
    <name type="scientific">Novipirellula artificiosorum</name>
    <dbReference type="NCBI Taxonomy" id="2528016"/>
    <lineage>
        <taxon>Bacteria</taxon>
        <taxon>Pseudomonadati</taxon>
        <taxon>Planctomycetota</taxon>
        <taxon>Planctomycetia</taxon>
        <taxon>Pirellulales</taxon>
        <taxon>Pirellulaceae</taxon>
        <taxon>Novipirellula</taxon>
    </lineage>
</organism>
<accession>A0A5C6E4M6</accession>
<evidence type="ECO:0000313" key="2">
    <source>
        <dbReference type="Proteomes" id="UP000319143"/>
    </source>
</evidence>
<name>A0A5C6E4M6_9BACT</name>
<reference evidence="1 2" key="1">
    <citation type="submission" date="2019-02" db="EMBL/GenBank/DDBJ databases">
        <title>Deep-cultivation of Planctomycetes and their phenomic and genomic characterization uncovers novel biology.</title>
        <authorList>
            <person name="Wiegand S."/>
            <person name="Jogler M."/>
            <person name="Boedeker C."/>
            <person name="Pinto D."/>
            <person name="Vollmers J."/>
            <person name="Rivas-Marin E."/>
            <person name="Kohn T."/>
            <person name="Peeters S.H."/>
            <person name="Heuer A."/>
            <person name="Rast P."/>
            <person name="Oberbeckmann S."/>
            <person name="Bunk B."/>
            <person name="Jeske O."/>
            <person name="Meyerdierks A."/>
            <person name="Storesund J.E."/>
            <person name="Kallscheuer N."/>
            <person name="Luecker S."/>
            <person name="Lage O.M."/>
            <person name="Pohl T."/>
            <person name="Merkel B.J."/>
            <person name="Hornburger P."/>
            <person name="Mueller R.-W."/>
            <person name="Bruemmer F."/>
            <person name="Labrenz M."/>
            <person name="Spormann A.M."/>
            <person name="Op Den Camp H."/>
            <person name="Overmann J."/>
            <person name="Amann R."/>
            <person name="Jetten M.S.M."/>
            <person name="Mascher T."/>
            <person name="Medema M.H."/>
            <person name="Devos D.P."/>
            <person name="Kaster A.-K."/>
            <person name="Ovreas L."/>
            <person name="Rohde M."/>
            <person name="Galperin M.Y."/>
            <person name="Jogler C."/>
        </authorList>
    </citation>
    <scope>NUCLEOTIDE SEQUENCE [LARGE SCALE GENOMIC DNA]</scope>
    <source>
        <strain evidence="1 2">Poly41</strain>
    </source>
</reference>
<dbReference type="Proteomes" id="UP000319143">
    <property type="component" value="Unassembled WGS sequence"/>
</dbReference>
<evidence type="ECO:0000313" key="1">
    <source>
        <dbReference type="EMBL" id="TWU42386.1"/>
    </source>
</evidence>
<dbReference type="EMBL" id="SJPV01000001">
    <property type="protein sequence ID" value="TWU42386.1"/>
    <property type="molecule type" value="Genomic_DNA"/>
</dbReference>